<gene>
    <name evidence="2" type="ORF">E2F50_16870</name>
</gene>
<feature type="transmembrane region" description="Helical" evidence="1">
    <location>
        <begin position="106"/>
        <end position="125"/>
    </location>
</feature>
<evidence type="ECO:0000313" key="3">
    <source>
        <dbReference type="Proteomes" id="UP000295238"/>
    </source>
</evidence>
<organism evidence="2 3">
    <name type="scientific">Rhizobium deserti</name>
    <dbReference type="NCBI Taxonomy" id="2547961"/>
    <lineage>
        <taxon>Bacteria</taxon>
        <taxon>Pseudomonadati</taxon>
        <taxon>Pseudomonadota</taxon>
        <taxon>Alphaproteobacteria</taxon>
        <taxon>Hyphomicrobiales</taxon>
        <taxon>Rhizobiaceae</taxon>
        <taxon>Rhizobium/Agrobacterium group</taxon>
        <taxon>Rhizobium</taxon>
    </lineage>
</organism>
<accession>A0A4R5UG55</accession>
<comment type="caution">
    <text evidence="2">The sequence shown here is derived from an EMBL/GenBank/DDBJ whole genome shotgun (WGS) entry which is preliminary data.</text>
</comment>
<evidence type="ECO:0000313" key="2">
    <source>
        <dbReference type="EMBL" id="TDK34509.1"/>
    </source>
</evidence>
<dbReference type="EMBL" id="SMTL01000004">
    <property type="protein sequence ID" value="TDK34509.1"/>
    <property type="molecule type" value="Genomic_DNA"/>
</dbReference>
<dbReference type="AlphaFoldDB" id="A0A4R5UG55"/>
<keyword evidence="1" id="KW-0812">Transmembrane</keyword>
<dbReference type="Proteomes" id="UP000295238">
    <property type="component" value="Unassembled WGS sequence"/>
</dbReference>
<sequence>MELYFPTELGEQLAFIGASATALTGLIILLLPGPVLRLAAFQVGEVRPEGYGSVRAAGGQYLALGIVPILLAQDWFYMALGTTLAVGAAGRLLSFIVDRGLTLRNILIFLLQVVLAAGPLAYVLGYV</sequence>
<proteinExistence type="predicted"/>
<keyword evidence="1" id="KW-1133">Transmembrane helix</keyword>
<evidence type="ECO:0000256" key="1">
    <source>
        <dbReference type="SAM" id="Phobius"/>
    </source>
</evidence>
<protein>
    <submittedName>
        <fullName evidence="2">DUF4345 domain-containing protein</fullName>
    </submittedName>
</protein>
<feature type="transmembrane region" description="Helical" evidence="1">
    <location>
        <begin position="12"/>
        <end position="31"/>
    </location>
</feature>
<name>A0A4R5UG55_9HYPH</name>
<feature type="transmembrane region" description="Helical" evidence="1">
    <location>
        <begin position="76"/>
        <end position="94"/>
    </location>
</feature>
<keyword evidence="3" id="KW-1185">Reference proteome</keyword>
<dbReference type="RefSeq" id="WP_133317346.1">
    <property type="nucleotide sequence ID" value="NZ_SMTL01000004.1"/>
</dbReference>
<dbReference type="OrthoDB" id="9808658at2"/>
<reference evidence="2 3" key="1">
    <citation type="submission" date="2019-03" db="EMBL/GenBank/DDBJ databases">
        <title>Rhizobium sp. nov., an bacterium isolated from biocrust in Mu Us Desert.</title>
        <authorList>
            <person name="Lixiong L."/>
        </authorList>
    </citation>
    <scope>NUCLEOTIDE SEQUENCE [LARGE SCALE GENOMIC DNA]</scope>
    <source>
        <strain evidence="2 3">SPY-1</strain>
    </source>
</reference>
<keyword evidence="1" id="KW-0472">Membrane</keyword>